<evidence type="ECO:0000256" key="1">
    <source>
        <dbReference type="ARBA" id="ARBA00023054"/>
    </source>
</evidence>
<dbReference type="InterPro" id="IPR025252">
    <property type="entry name" value="DUF4200"/>
</dbReference>
<dbReference type="GO" id="GO:0005856">
    <property type="term" value="C:cytoskeleton"/>
    <property type="evidence" value="ECO:0007669"/>
    <property type="project" value="UniProtKB-ARBA"/>
</dbReference>
<evidence type="ECO:0000256" key="2">
    <source>
        <dbReference type="ARBA" id="ARBA00023069"/>
    </source>
</evidence>
<sequence length="365" mass="42034">MAVPWEEYFQLVLEEKLSTKIPEQNTDHVPPVLRLLEKRQELMDADRGLQAQKEVFETTKASLKQRWEQLEQKEQELKGSFIRFEKFLQDAEARRSRALRRAEEERHLAGRREAEALRLRAQLAELQRERARLQRGLQRLEPCARLLGQMLELLPEFQEVPELVARFDGLADMQAALRLTERQRLAELEEARARLQRLRDSWQDELLLQGQRRAHLLERLESARERTLHWESKWIQIQNTAAEKTLLLGRTRMAVLNMYHLVCQHQRRPPALDVEDTEGQLEQVKLSILDLSAMLAGLREAESAAPPPNPTQVSSGRGTPRGPSRRTGSRTFPVGCGLSGSHQKDGRAVPTQMAVGCTQEAQSKY</sequence>
<dbReference type="Ensembl" id="ENSBGRT00000030981.1">
    <property type="protein sequence ID" value="ENSBGRP00000026850.1"/>
    <property type="gene ID" value="ENSBGRG00000016833.1"/>
</dbReference>
<reference evidence="6" key="1">
    <citation type="submission" date="2019-05" db="EMBL/GenBank/DDBJ databases">
        <authorList>
            <person name="Zhang S."/>
            <person name="Liu J."/>
        </authorList>
    </citation>
    <scope>NUCLEOTIDE SEQUENCE [LARGE SCALE GENOMIC DNA]</scope>
</reference>
<keyword evidence="1 3" id="KW-0175">Coiled coil</keyword>
<feature type="coiled-coil region" evidence="3">
    <location>
        <begin position="178"/>
        <end position="205"/>
    </location>
</feature>
<dbReference type="InterPro" id="IPR051147">
    <property type="entry name" value="CFAP_domain-containing"/>
</dbReference>
<protein>
    <submittedName>
        <fullName evidence="6">Cilia and flagella associated protein 73</fullName>
    </submittedName>
</protein>
<dbReference type="PANTHER" id="PTHR21683">
    <property type="entry name" value="COILED-COIL DOMAIN-CONTAINING PROTEIN 42 LIKE-2-LIKE-RELATED"/>
    <property type="match status" value="1"/>
</dbReference>
<evidence type="ECO:0000313" key="7">
    <source>
        <dbReference type="Proteomes" id="UP000694520"/>
    </source>
</evidence>
<dbReference type="GeneTree" id="ENSGT00940000153110"/>
<keyword evidence="2" id="KW-0966">Cell projection</keyword>
<dbReference type="AlphaFoldDB" id="A0A8C0ADZ5"/>
<dbReference type="PANTHER" id="PTHR21683:SF9">
    <property type="entry name" value="CILIA- AND FLAGELLA-ASSOCIATED PROTEIN 73"/>
    <property type="match status" value="1"/>
</dbReference>
<dbReference type="Proteomes" id="UP000694520">
    <property type="component" value="Chromosome 16"/>
</dbReference>
<feature type="domain" description="DUF4200" evidence="5">
    <location>
        <begin position="35"/>
        <end position="152"/>
    </location>
</feature>
<evidence type="ECO:0000313" key="6">
    <source>
        <dbReference type="Ensembl" id="ENSBGRP00000026850.1"/>
    </source>
</evidence>
<evidence type="ECO:0000256" key="3">
    <source>
        <dbReference type="SAM" id="Coils"/>
    </source>
</evidence>
<gene>
    <name evidence="6" type="primary">CFAP73</name>
</gene>
<keyword evidence="2" id="KW-0969">Cilium</keyword>
<accession>A0A8C0ADZ5</accession>
<reference evidence="6" key="2">
    <citation type="submission" date="2025-08" db="UniProtKB">
        <authorList>
            <consortium name="Ensembl"/>
        </authorList>
    </citation>
    <scope>IDENTIFICATION</scope>
</reference>
<evidence type="ECO:0000259" key="5">
    <source>
        <dbReference type="Pfam" id="PF13863"/>
    </source>
</evidence>
<name>A0A8C0ADZ5_BOSMU</name>
<dbReference type="Pfam" id="PF13863">
    <property type="entry name" value="DUF4200"/>
    <property type="match status" value="1"/>
</dbReference>
<organism evidence="6 7">
    <name type="scientific">Bos mutus grunniens</name>
    <name type="common">Wild yak</name>
    <name type="synonym">Bos grunniens</name>
    <dbReference type="NCBI Taxonomy" id="30521"/>
    <lineage>
        <taxon>Eukaryota</taxon>
        <taxon>Metazoa</taxon>
        <taxon>Chordata</taxon>
        <taxon>Craniata</taxon>
        <taxon>Vertebrata</taxon>
        <taxon>Euteleostomi</taxon>
        <taxon>Mammalia</taxon>
        <taxon>Eutheria</taxon>
        <taxon>Laurasiatheria</taxon>
        <taxon>Artiodactyla</taxon>
        <taxon>Ruminantia</taxon>
        <taxon>Pecora</taxon>
        <taxon>Bovidae</taxon>
        <taxon>Bovinae</taxon>
        <taxon>Bos</taxon>
    </lineage>
</organism>
<keyword evidence="7" id="KW-1185">Reference proteome</keyword>
<feature type="region of interest" description="Disordered" evidence="4">
    <location>
        <begin position="302"/>
        <end position="351"/>
    </location>
</feature>
<reference evidence="6" key="3">
    <citation type="submission" date="2025-09" db="UniProtKB">
        <authorList>
            <consortium name="Ensembl"/>
        </authorList>
    </citation>
    <scope>IDENTIFICATION</scope>
</reference>
<feature type="coiled-coil region" evidence="3">
    <location>
        <begin position="53"/>
        <end position="136"/>
    </location>
</feature>
<proteinExistence type="predicted"/>
<evidence type="ECO:0000256" key="4">
    <source>
        <dbReference type="SAM" id="MobiDB-lite"/>
    </source>
</evidence>